<feature type="region of interest" description="Disordered" evidence="1">
    <location>
        <begin position="71"/>
        <end position="96"/>
    </location>
</feature>
<evidence type="ECO:0000256" key="1">
    <source>
        <dbReference type="SAM" id="MobiDB-lite"/>
    </source>
</evidence>
<feature type="domain" description="SpaA-like prealbumin fold" evidence="5">
    <location>
        <begin position="50"/>
        <end position="167"/>
    </location>
</feature>
<feature type="domain" description="SpaA-like prealbumin fold" evidence="3">
    <location>
        <begin position="415"/>
        <end position="502"/>
    </location>
</feature>
<feature type="domain" description="SpaA-like prealbumin fold" evidence="4">
    <location>
        <begin position="302"/>
        <end position="406"/>
    </location>
</feature>
<dbReference type="InterPro" id="IPR013783">
    <property type="entry name" value="Ig-like_fold"/>
</dbReference>
<dbReference type="GO" id="GO:0005975">
    <property type="term" value="P:carbohydrate metabolic process"/>
    <property type="evidence" value="ECO:0007669"/>
    <property type="project" value="UniProtKB-ARBA"/>
</dbReference>
<dbReference type="EMBL" id="PPCV01000013">
    <property type="protein sequence ID" value="RXW31138.1"/>
    <property type="molecule type" value="Genomic_DNA"/>
</dbReference>
<gene>
    <name evidence="6" type="ORF">C1706_13765</name>
</gene>
<dbReference type="Gene3D" id="2.60.40.10">
    <property type="entry name" value="Immunoglobulins"/>
    <property type="match status" value="1"/>
</dbReference>
<dbReference type="Proteomes" id="UP000290624">
    <property type="component" value="Unassembled WGS sequence"/>
</dbReference>
<evidence type="ECO:0000256" key="2">
    <source>
        <dbReference type="SAM" id="Phobius"/>
    </source>
</evidence>
<evidence type="ECO:0000259" key="3">
    <source>
        <dbReference type="Pfam" id="PF17802"/>
    </source>
</evidence>
<protein>
    <submittedName>
        <fullName evidence="6">Uncharacterized protein</fullName>
    </submittedName>
</protein>
<comment type="caution">
    <text evidence="6">The sequence shown here is derived from an EMBL/GenBank/DDBJ whole genome shotgun (WGS) entry which is preliminary data.</text>
</comment>
<feature type="transmembrane region" description="Helical" evidence="2">
    <location>
        <begin position="536"/>
        <end position="555"/>
    </location>
</feature>
<dbReference type="InterPro" id="IPR045826">
    <property type="entry name" value="SpaA_PFL_dom_2"/>
</dbReference>
<dbReference type="InterPro" id="IPR041033">
    <property type="entry name" value="SpaA_PFL_dom_1"/>
</dbReference>
<dbReference type="Pfam" id="PF19403">
    <property type="entry name" value="SpaA_2"/>
    <property type="match status" value="1"/>
</dbReference>
<dbReference type="AlphaFoldDB" id="A0A4V1Q728"/>
<keyword evidence="7" id="KW-1185">Reference proteome</keyword>
<keyword evidence="2" id="KW-0812">Transmembrane</keyword>
<organism evidence="6 7">
    <name type="scientific">Propioniciclava flava</name>
    <dbReference type="NCBI Taxonomy" id="2072026"/>
    <lineage>
        <taxon>Bacteria</taxon>
        <taxon>Bacillati</taxon>
        <taxon>Actinomycetota</taxon>
        <taxon>Actinomycetes</taxon>
        <taxon>Propionibacteriales</taxon>
        <taxon>Propionibacteriaceae</taxon>
        <taxon>Propioniciclava</taxon>
    </lineage>
</organism>
<dbReference type="InterPro" id="IPR048834">
    <property type="entry name" value="SpaA_pre-album"/>
</dbReference>
<keyword evidence="2" id="KW-1133">Transmembrane helix</keyword>
<evidence type="ECO:0000313" key="6">
    <source>
        <dbReference type="EMBL" id="RXW31138.1"/>
    </source>
</evidence>
<evidence type="ECO:0000259" key="4">
    <source>
        <dbReference type="Pfam" id="PF19403"/>
    </source>
</evidence>
<accession>A0A4V1Q728</accession>
<evidence type="ECO:0000259" key="5">
    <source>
        <dbReference type="Pfam" id="PF20674"/>
    </source>
</evidence>
<keyword evidence="2" id="KW-0472">Membrane</keyword>
<evidence type="ECO:0000313" key="7">
    <source>
        <dbReference type="Proteomes" id="UP000290624"/>
    </source>
</evidence>
<proteinExistence type="predicted"/>
<dbReference type="Pfam" id="PF20674">
    <property type="entry name" value="SpaA_3"/>
    <property type="match status" value="1"/>
</dbReference>
<name>A0A4V1Q728_9ACTN</name>
<dbReference type="Pfam" id="PF17802">
    <property type="entry name" value="SpaA"/>
    <property type="match status" value="1"/>
</dbReference>
<sequence length="566" mass="56513">MSVSTTGASQLLKIDPASGAQIGATLTLNSPDGSIPPKVGDLGNCVSPRTLTVVKNIAGRATPTDQFTLRLQSGNSTQSATTSGSTLGLQTATQLGPSPVVPGNSYALSETPGNSGTRLGRYSTTWRCTAAVTGAEVATGTGTLLTLIFPGDAVSNGAVTCTVTNTPAPASLTLRKQWVFSGPGLPSGTIANANLGAALQAAGLAADAVSSTVSGVTINNSAATNPGWDGTVSAFRSDTEGVTETVTLRGALAQCSWQQDATVASLTSGAVTTTTTSTSQTFTGTLVAGAQTLTVTNTVVCTRLTLVKQVDNTAAGASSDTLLPGAWGGKLHATPLAGGNSMTGQYVNGAFVGQYVPGGTYQLSEDAVAGYAQQALTCVAQPSGTPVAVTAQGRVTLTPGQDVRCTFANAAQPGQVTWSKKAEGTSTDLLAGSVWRIDGPGGQQLAVIDCTASPCTGADQNPAVGAFTVTGLTWGSYTLNETVAPPGYVRSLTPIPFTVGAGQTPGAGASVALGTLLHKKTPPVLLPLTGGMGTDAYLVAGGALLALAISVAVVAKRSTRKPHDSQ</sequence>
<reference evidence="6 7" key="1">
    <citation type="submission" date="2018-01" db="EMBL/GenBank/DDBJ databases">
        <title>Lactibacter flavus gen. nov., sp. nov., a novel bacterium of the family Propionibacteriaceae isolated from raw milk and dairy products.</title>
        <authorList>
            <person name="Wenning M."/>
            <person name="Breitenwieser F."/>
            <person name="Huptas C."/>
            <person name="von Neubeck M."/>
            <person name="Busse H.-J."/>
            <person name="Scherer S."/>
        </authorList>
    </citation>
    <scope>NUCLEOTIDE SEQUENCE [LARGE SCALE GENOMIC DNA]</scope>
    <source>
        <strain evidence="6 7">VG341</strain>
    </source>
</reference>